<evidence type="ECO:0000313" key="6">
    <source>
        <dbReference type="Proteomes" id="UP000187455"/>
    </source>
</evidence>
<dbReference type="GO" id="GO:0140359">
    <property type="term" value="F:ABC-type transporter activity"/>
    <property type="evidence" value="ECO:0007669"/>
    <property type="project" value="InterPro"/>
</dbReference>
<dbReference type="EMBL" id="LSSL01001117">
    <property type="protein sequence ID" value="OLY83018.1"/>
    <property type="molecule type" value="Genomic_DNA"/>
</dbReference>
<dbReference type="GO" id="GO:0016020">
    <property type="term" value="C:membrane"/>
    <property type="evidence" value="ECO:0007669"/>
    <property type="project" value="InterPro"/>
</dbReference>
<keyword evidence="1" id="KW-0812">Transmembrane</keyword>
<dbReference type="Gene3D" id="1.20.1560.10">
    <property type="entry name" value="ABC transporter type 1, transmembrane domain"/>
    <property type="match status" value="1"/>
</dbReference>
<evidence type="ECO:0000259" key="4">
    <source>
        <dbReference type="PROSITE" id="PS50929"/>
    </source>
</evidence>
<dbReference type="AlphaFoldDB" id="A0A1R0H1J9"/>
<dbReference type="InterPro" id="IPR011527">
    <property type="entry name" value="ABC1_TM_dom"/>
</dbReference>
<dbReference type="Proteomes" id="UP000187455">
    <property type="component" value="Unassembled WGS sequence"/>
</dbReference>
<dbReference type="SUPFAM" id="SSF90123">
    <property type="entry name" value="ABC transporter transmembrane region"/>
    <property type="match status" value="1"/>
</dbReference>
<dbReference type="STRING" id="133383.A0A1R0H1J9"/>
<dbReference type="OrthoDB" id="6500128at2759"/>
<reference evidence="5 6" key="1">
    <citation type="journal article" date="2016" name="Mol. Biol. Evol.">
        <title>Genome-Wide Survey of Gut Fungi (Harpellales) Reveals the First Horizontally Transferred Ubiquitin Gene from a Mosquito Host.</title>
        <authorList>
            <person name="Wang Y."/>
            <person name="White M.M."/>
            <person name="Kvist S."/>
            <person name="Moncalvo J.M."/>
        </authorList>
    </citation>
    <scope>NUCLEOTIDE SEQUENCE [LARGE SCALE GENOMIC DNA]</scope>
    <source>
        <strain evidence="5 6">ALG-7-W6</strain>
    </source>
</reference>
<protein>
    <submittedName>
        <fullName evidence="5">Iron-sulfur clusters transporter atm1, mitochondrial</fullName>
    </submittedName>
</protein>
<dbReference type="PROSITE" id="PS50929">
    <property type="entry name" value="ABC_TM1F"/>
    <property type="match status" value="1"/>
</dbReference>
<feature type="domain" description="ABC transmembrane type-1" evidence="4">
    <location>
        <begin position="134"/>
        <end position="226"/>
    </location>
</feature>
<proteinExistence type="predicted"/>
<comment type="caution">
    <text evidence="5">The sequence shown here is derived from an EMBL/GenBank/DDBJ whole genome shotgun (WGS) entry which is preliminary data.</text>
</comment>
<evidence type="ECO:0000313" key="5">
    <source>
        <dbReference type="EMBL" id="OLY83018.1"/>
    </source>
</evidence>
<keyword evidence="2" id="KW-1133">Transmembrane helix</keyword>
<evidence type="ECO:0000256" key="1">
    <source>
        <dbReference type="ARBA" id="ARBA00022692"/>
    </source>
</evidence>
<keyword evidence="3" id="KW-0472">Membrane</keyword>
<name>A0A1R0H1J9_9FUNG</name>
<dbReference type="InterPro" id="IPR036640">
    <property type="entry name" value="ABC1_TM_sf"/>
</dbReference>
<accession>A0A1R0H1J9</accession>
<organism evidence="5 6">
    <name type="scientific">Smittium mucronatum</name>
    <dbReference type="NCBI Taxonomy" id="133383"/>
    <lineage>
        <taxon>Eukaryota</taxon>
        <taxon>Fungi</taxon>
        <taxon>Fungi incertae sedis</taxon>
        <taxon>Zoopagomycota</taxon>
        <taxon>Kickxellomycotina</taxon>
        <taxon>Harpellomycetes</taxon>
        <taxon>Harpellales</taxon>
        <taxon>Legeriomycetaceae</taxon>
        <taxon>Smittium</taxon>
    </lineage>
</organism>
<gene>
    <name evidence="5" type="ORF">AYI68_g2856</name>
</gene>
<evidence type="ECO:0000256" key="2">
    <source>
        <dbReference type="ARBA" id="ARBA00022989"/>
    </source>
</evidence>
<keyword evidence="6" id="KW-1185">Reference proteome</keyword>
<dbReference type="GO" id="GO:0005524">
    <property type="term" value="F:ATP binding"/>
    <property type="evidence" value="ECO:0007669"/>
    <property type="project" value="InterPro"/>
</dbReference>
<evidence type="ECO:0000256" key="3">
    <source>
        <dbReference type="ARBA" id="ARBA00023136"/>
    </source>
</evidence>
<dbReference type="Pfam" id="PF00664">
    <property type="entry name" value="ABC_membrane"/>
    <property type="match status" value="1"/>
</dbReference>
<sequence>MSRMINRFNLGPNLGFKFVVLKGVSKRYYNLQLTGYHNFRSTVSNEKKSYLLGREFDGFIARKFHNTTSNLVKKELETNSQAQLPLANVALKKSVENQKQSEKKKYNLSSSLKVISGSIKYVWPKGDIATKARGFTVYVPILFKDIIDSLNVDVAAMGGMLSTASIALLVGYGVSRLTASIMQELRTAVFSRVQQDAIRRLARDIYRHLLNMDMKFHLSRETGGLVRAVDRGTKYR</sequence>